<name>A0A2T7PD48_POMCA</name>
<feature type="region of interest" description="Disordered" evidence="1">
    <location>
        <begin position="506"/>
        <end position="530"/>
    </location>
</feature>
<protein>
    <recommendedName>
        <fullName evidence="2">Ubiquitin-like domain-containing protein</fullName>
    </recommendedName>
</protein>
<dbReference type="SUPFAM" id="SSF48403">
    <property type="entry name" value="Ankyrin repeat"/>
    <property type="match status" value="1"/>
</dbReference>
<dbReference type="PANTHER" id="PTHR46885:SF1">
    <property type="entry name" value="PROTEIN ANKUB1"/>
    <property type="match status" value="1"/>
</dbReference>
<dbReference type="InterPro" id="IPR036770">
    <property type="entry name" value="Ankyrin_rpt-contain_sf"/>
</dbReference>
<dbReference type="InterPro" id="IPR042788">
    <property type="entry name" value="ANKUB1"/>
</dbReference>
<dbReference type="AlphaFoldDB" id="A0A2T7PD48"/>
<dbReference type="PROSITE" id="PS50053">
    <property type="entry name" value="UBIQUITIN_2"/>
    <property type="match status" value="2"/>
</dbReference>
<feature type="domain" description="Ubiquitin-like" evidence="2">
    <location>
        <begin position="73"/>
        <end position="156"/>
    </location>
</feature>
<dbReference type="PANTHER" id="PTHR46885">
    <property type="entry name" value="PROTEIN ANKUB1"/>
    <property type="match status" value="1"/>
</dbReference>
<evidence type="ECO:0000313" key="3">
    <source>
        <dbReference type="EMBL" id="PVD31340.1"/>
    </source>
</evidence>
<organism evidence="3 4">
    <name type="scientific">Pomacea canaliculata</name>
    <name type="common">Golden apple snail</name>
    <dbReference type="NCBI Taxonomy" id="400727"/>
    <lineage>
        <taxon>Eukaryota</taxon>
        <taxon>Metazoa</taxon>
        <taxon>Spiralia</taxon>
        <taxon>Lophotrochozoa</taxon>
        <taxon>Mollusca</taxon>
        <taxon>Gastropoda</taxon>
        <taxon>Caenogastropoda</taxon>
        <taxon>Architaenioglossa</taxon>
        <taxon>Ampullarioidea</taxon>
        <taxon>Ampullariidae</taxon>
        <taxon>Pomacea</taxon>
    </lineage>
</organism>
<dbReference type="InterPro" id="IPR029071">
    <property type="entry name" value="Ubiquitin-like_domsf"/>
</dbReference>
<proteinExistence type="predicted"/>
<evidence type="ECO:0000313" key="4">
    <source>
        <dbReference type="Proteomes" id="UP000245119"/>
    </source>
</evidence>
<feature type="domain" description="Ubiquitin-like" evidence="2">
    <location>
        <begin position="1"/>
        <end position="79"/>
    </location>
</feature>
<dbReference type="Proteomes" id="UP000245119">
    <property type="component" value="Linkage Group LG4"/>
</dbReference>
<accession>A0A2T7PD48</accession>
<sequence>MLVFGLFGAERLTLEIKAGMTVLELRRQIHKMLNIPEDHNKHDKKVLVLSWAGADLSDHWVLSDLSIVPGTTIHINLKEEVKPVLYILCSHSKNTIKVYDKMTVGQMTLEEVRSLASRETGLPVGIYRLTTRDGREMFDGHTLEDYHVDLGHTIYLENMDGWNKFLNLAIIGFTQQVLDEILPEETNGRYQMKVALFIAAHFGHVDLARAMLRQGIRASEPVGYPPQRMWCADRGHVESKKAAVHEAVEMGQMGVLRLFVNHDVTVITAKDGSGLAPLNIALRKKIKNCASFLLAKQWSKMMIDADTAFALHIHTYTHLRQWCDRAKERVFMKYGQAKSSLKRRPFLSGPLVGFGVNIDGFSPSVMTGKTRPPQPKEKKKPVVRQCNIQADVFSDPESYFRQVIAVQNLKSMSDRMAGGKFNKVVRMASQAKFALEDIAASRKQETGEVGLKLHRAAALAPRDNPELMHLPPLTQARRSHPMGTAHTKLAMSTDVKYENQPQLMYTSQLPAPPTASFGHVRPPPLERERNKLSTLTRSQRKAYFMVRRGSKTTLLQGESEGQGQLQGETGKVGSNPTNRKILPILPKSSEGILHKIAADVASTDTASIATGIESLSSQTPLDASHNATVDSAVLPGKNVGADVKTHVTAEGAMTSKKRRKKQRGRVTSAVLMSKAAETGEGSIPLPLVSDEHDRRPFFYYNGKRERTFIEPVVTLWSHYMHTSGGSPRERAIKALSVAAAFKDKPWLSQIRIALKLTSNPLKRNVRLLHGTRTTPAM</sequence>
<dbReference type="OrthoDB" id="8856820at2759"/>
<feature type="region of interest" description="Disordered" evidence="1">
    <location>
        <begin position="555"/>
        <end position="579"/>
    </location>
</feature>
<dbReference type="SUPFAM" id="SSF54236">
    <property type="entry name" value="Ubiquitin-like"/>
    <property type="match status" value="2"/>
</dbReference>
<dbReference type="Gene3D" id="1.25.40.20">
    <property type="entry name" value="Ankyrin repeat-containing domain"/>
    <property type="match status" value="1"/>
</dbReference>
<evidence type="ECO:0000256" key="1">
    <source>
        <dbReference type="SAM" id="MobiDB-lite"/>
    </source>
</evidence>
<reference evidence="3 4" key="1">
    <citation type="submission" date="2018-04" db="EMBL/GenBank/DDBJ databases">
        <title>The genome of golden apple snail Pomacea canaliculata provides insight into stress tolerance and invasive adaptation.</title>
        <authorList>
            <person name="Liu C."/>
            <person name="Liu B."/>
            <person name="Ren Y."/>
            <person name="Zhang Y."/>
            <person name="Wang H."/>
            <person name="Li S."/>
            <person name="Jiang F."/>
            <person name="Yin L."/>
            <person name="Zhang G."/>
            <person name="Qian W."/>
            <person name="Fan W."/>
        </authorList>
    </citation>
    <scope>NUCLEOTIDE SEQUENCE [LARGE SCALE GENOMIC DNA]</scope>
    <source>
        <strain evidence="3">SZHN2017</strain>
        <tissue evidence="3">Muscle</tissue>
    </source>
</reference>
<dbReference type="Gene3D" id="3.10.20.90">
    <property type="entry name" value="Phosphatidylinositol 3-kinase Catalytic Subunit, Chain A, domain 1"/>
    <property type="match status" value="1"/>
</dbReference>
<comment type="caution">
    <text evidence="3">The sequence shown here is derived from an EMBL/GenBank/DDBJ whole genome shotgun (WGS) entry which is preliminary data.</text>
</comment>
<keyword evidence="4" id="KW-1185">Reference proteome</keyword>
<evidence type="ECO:0000259" key="2">
    <source>
        <dbReference type="PROSITE" id="PS50053"/>
    </source>
</evidence>
<feature type="compositionally biased region" description="Low complexity" evidence="1">
    <location>
        <begin position="555"/>
        <end position="568"/>
    </location>
</feature>
<dbReference type="OMA" id="WCKEDGH"/>
<dbReference type="InterPro" id="IPR000626">
    <property type="entry name" value="Ubiquitin-like_dom"/>
</dbReference>
<dbReference type="EMBL" id="PZQS01000004">
    <property type="protein sequence ID" value="PVD31340.1"/>
    <property type="molecule type" value="Genomic_DNA"/>
</dbReference>
<gene>
    <name evidence="3" type="ORF">C0Q70_06752</name>
</gene>